<evidence type="ECO:0000313" key="2">
    <source>
        <dbReference type="Proteomes" id="UP001194468"/>
    </source>
</evidence>
<comment type="caution">
    <text evidence="1">The sequence shown here is derived from an EMBL/GenBank/DDBJ whole genome shotgun (WGS) entry which is preliminary data.</text>
</comment>
<proteinExistence type="predicted"/>
<dbReference type="AlphaFoldDB" id="A0AAD4C9Q1"/>
<reference evidence="1" key="1">
    <citation type="submission" date="2019-10" db="EMBL/GenBank/DDBJ databases">
        <authorList>
            <consortium name="DOE Joint Genome Institute"/>
            <person name="Kuo A."/>
            <person name="Miyauchi S."/>
            <person name="Kiss E."/>
            <person name="Drula E."/>
            <person name="Kohler A."/>
            <person name="Sanchez-Garcia M."/>
            <person name="Andreopoulos B."/>
            <person name="Barry K.W."/>
            <person name="Bonito G."/>
            <person name="Buee M."/>
            <person name="Carver A."/>
            <person name="Chen C."/>
            <person name="Cichocki N."/>
            <person name="Clum A."/>
            <person name="Culley D."/>
            <person name="Crous P.W."/>
            <person name="Fauchery L."/>
            <person name="Girlanda M."/>
            <person name="Hayes R."/>
            <person name="Keri Z."/>
            <person name="LaButti K."/>
            <person name="Lipzen A."/>
            <person name="Lombard V."/>
            <person name="Magnuson J."/>
            <person name="Maillard F."/>
            <person name="Morin E."/>
            <person name="Murat C."/>
            <person name="Nolan M."/>
            <person name="Ohm R."/>
            <person name="Pangilinan J."/>
            <person name="Pereira M."/>
            <person name="Perotto S."/>
            <person name="Peter M."/>
            <person name="Riley R."/>
            <person name="Sitrit Y."/>
            <person name="Stielow B."/>
            <person name="Szollosi G."/>
            <person name="Zifcakova L."/>
            <person name="Stursova M."/>
            <person name="Spatafora J.W."/>
            <person name="Tedersoo L."/>
            <person name="Vaario L.-M."/>
            <person name="Yamada A."/>
            <person name="Yan M."/>
            <person name="Wang P."/>
            <person name="Xu J."/>
            <person name="Bruns T."/>
            <person name="Baldrian P."/>
            <person name="Vilgalys R."/>
            <person name="Henrissat B."/>
            <person name="Grigoriev I.V."/>
            <person name="Hibbett D."/>
            <person name="Nagy L.G."/>
            <person name="Martin F.M."/>
        </authorList>
    </citation>
    <scope>NUCLEOTIDE SEQUENCE</scope>
    <source>
        <strain evidence="1">BED1</strain>
    </source>
</reference>
<name>A0AAD4C9Q1_BOLED</name>
<gene>
    <name evidence="1" type="ORF">L210DRAFT_2044685</name>
</gene>
<dbReference type="EMBL" id="WHUW01000001">
    <property type="protein sequence ID" value="KAF8452583.1"/>
    <property type="molecule type" value="Genomic_DNA"/>
</dbReference>
<sequence>MDKVPSPSPVYMSSQVHVEYMIRVFHVVDRPIHTQLVRFQRGNRDVPGTLIVRRCFKRLGGLYSVVTCRSRTPVVAQATRANDPLIVYQCMLGALSDSSDRRPPNPLIDRSCFEGGLSHSTSRGSMQGRTYQIRLGSRWEPEQKRLIFLLSLLILCPIL</sequence>
<protein>
    <submittedName>
        <fullName evidence="1">Uncharacterized protein</fullName>
    </submittedName>
</protein>
<reference evidence="1" key="2">
    <citation type="journal article" date="2020" name="Nat. Commun.">
        <title>Large-scale genome sequencing of mycorrhizal fungi provides insights into the early evolution of symbiotic traits.</title>
        <authorList>
            <person name="Miyauchi S."/>
            <person name="Kiss E."/>
            <person name="Kuo A."/>
            <person name="Drula E."/>
            <person name="Kohler A."/>
            <person name="Sanchez-Garcia M."/>
            <person name="Morin E."/>
            <person name="Andreopoulos B."/>
            <person name="Barry K.W."/>
            <person name="Bonito G."/>
            <person name="Buee M."/>
            <person name="Carver A."/>
            <person name="Chen C."/>
            <person name="Cichocki N."/>
            <person name="Clum A."/>
            <person name="Culley D."/>
            <person name="Crous P.W."/>
            <person name="Fauchery L."/>
            <person name="Girlanda M."/>
            <person name="Hayes R.D."/>
            <person name="Keri Z."/>
            <person name="LaButti K."/>
            <person name="Lipzen A."/>
            <person name="Lombard V."/>
            <person name="Magnuson J."/>
            <person name="Maillard F."/>
            <person name="Murat C."/>
            <person name="Nolan M."/>
            <person name="Ohm R.A."/>
            <person name="Pangilinan J."/>
            <person name="Pereira M.F."/>
            <person name="Perotto S."/>
            <person name="Peter M."/>
            <person name="Pfister S."/>
            <person name="Riley R."/>
            <person name="Sitrit Y."/>
            <person name="Stielow J.B."/>
            <person name="Szollosi G."/>
            <person name="Zifcakova L."/>
            <person name="Stursova M."/>
            <person name="Spatafora J.W."/>
            <person name="Tedersoo L."/>
            <person name="Vaario L.M."/>
            <person name="Yamada A."/>
            <person name="Yan M."/>
            <person name="Wang P."/>
            <person name="Xu J."/>
            <person name="Bruns T."/>
            <person name="Baldrian P."/>
            <person name="Vilgalys R."/>
            <person name="Dunand C."/>
            <person name="Henrissat B."/>
            <person name="Grigoriev I.V."/>
            <person name="Hibbett D."/>
            <person name="Nagy L.G."/>
            <person name="Martin F.M."/>
        </authorList>
    </citation>
    <scope>NUCLEOTIDE SEQUENCE</scope>
    <source>
        <strain evidence="1">BED1</strain>
    </source>
</reference>
<organism evidence="1 2">
    <name type="scientific">Boletus edulis BED1</name>
    <dbReference type="NCBI Taxonomy" id="1328754"/>
    <lineage>
        <taxon>Eukaryota</taxon>
        <taxon>Fungi</taxon>
        <taxon>Dikarya</taxon>
        <taxon>Basidiomycota</taxon>
        <taxon>Agaricomycotina</taxon>
        <taxon>Agaricomycetes</taxon>
        <taxon>Agaricomycetidae</taxon>
        <taxon>Boletales</taxon>
        <taxon>Boletineae</taxon>
        <taxon>Boletaceae</taxon>
        <taxon>Boletoideae</taxon>
        <taxon>Boletus</taxon>
    </lineage>
</organism>
<keyword evidence="2" id="KW-1185">Reference proteome</keyword>
<dbReference type="Proteomes" id="UP001194468">
    <property type="component" value="Unassembled WGS sequence"/>
</dbReference>
<accession>A0AAD4C9Q1</accession>
<evidence type="ECO:0000313" key="1">
    <source>
        <dbReference type="EMBL" id="KAF8452583.1"/>
    </source>
</evidence>